<dbReference type="Pfam" id="PF04578">
    <property type="entry name" value="DUF594"/>
    <property type="match status" value="1"/>
</dbReference>
<reference evidence="3" key="1">
    <citation type="journal article" date="2019" name="BMC Genomics">
        <title>A new reference genome for Sorghum bicolor reveals high levels of sequence similarity between sweet and grain genotypes: implications for the genetics of sugar metabolism.</title>
        <authorList>
            <person name="Cooper E.A."/>
            <person name="Brenton Z.W."/>
            <person name="Flinn B.S."/>
            <person name="Jenkins J."/>
            <person name="Shu S."/>
            <person name="Flowers D."/>
            <person name="Luo F."/>
            <person name="Wang Y."/>
            <person name="Xia P."/>
            <person name="Barry K."/>
            <person name="Daum C."/>
            <person name="Lipzen A."/>
            <person name="Yoshinaga Y."/>
            <person name="Schmutz J."/>
            <person name="Saski C."/>
            <person name="Vermerris W."/>
            <person name="Kresovich S."/>
        </authorList>
    </citation>
    <scope>NUCLEOTIDE SEQUENCE</scope>
</reference>
<dbReference type="PANTHER" id="PTHR31325">
    <property type="entry name" value="OS01G0798800 PROTEIN-RELATED"/>
    <property type="match status" value="1"/>
</dbReference>
<feature type="transmembrane region" description="Helical" evidence="1">
    <location>
        <begin position="349"/>
        <end position="374"/>
    </location>
</feature>
<dbReference type="Proteomes" id="UP000807115">
    <property type="component" value="Chromosome 4"/>
</dbReference>
<feature type="domain" description="DUF4220" evidence="2">
    <location>
        <begin position="45"/>
        <end position="484"/>
    </location>
</feature>
<keyword evidence="1" id="KW-0472">Membrane</keyword>
<gene>
    <name evidence="3" type="ORF">BDA96_04G158700</name>
</gene>
<sequence>MASSLVNLLLMEVAAIASIVLLPILVVLSSYRHYSGHPALRLFVWSASTLFLPLVSYAVSAAAKWDAARVPLLLAWTVFLQILRNTIDTARSSTSTITSSGGSNGSKFRPSVEQLARMGWVAFLIISSGGAAGSPLLTGVLLWLWVLSLLKLIHRLVAAELAKNSFAVGLNSYLVADYMKQLHGHGQAGHGGGLEILPPPYFVKGEEKLPIKPRPHGYHIDHRSRTTATAAAPPSLSTDDLNAGHGHVVTVDRIWSLSSSGDPLLATCPQLKDLCLSFALFKLQLRRFIGCPLAEAGCHRAMAFVQDGLLAGSGGSPDPERVFRVVETELSFLADFLYSKLTVFYASGWWFPALNSILVLATWISCLAAGGAIVHDMMNPGTALAVDYQILRNYLQHHDTAFHVIVGLDILVSVSFIVSIVFTEGWEIANYVCSDWIKVSAICEYARRPAWRKSPWARRKLSRLLWLRPMQQWDDRFCQVSILQLRLCYCGCVSRQVDRILKKTVAVPAAVKSAIVAMLRTNKGRLGNGERSLQGNGVAGNLFWACRVKAGDDNAVDSLSEQILVWHLATRLVELKRSEGARARGGKLDDDDDDDDTDAGSELDLLVVVATRLSRYCAYLVALKPTLLPDHRAWTEELYEGVVEEVVRVLARCAGPVVRYERAATCLGGSMNATLRKASKLGRQLVEEVSDEALLWKVLADFWAELILYLAPSENVTSHSKSLYHGGEFITVLWALLGHAGIVGRPEADSTDISA</sequence>
<dbReference type="InterPro" id="IPR007658">
    <property type="entry name" value="DUF594"/>
</dbReference>
<feature type="transmembrane region" description="Helical" evidence="1">
    <location>
        <begin position="40"/>
        <end position="63"/>
    </location>
</feature>
<evidence type="ECO:0000259" key="2">
    <source>
        <dbReference type="Pfam" id="PF13968"/>
    </source>
</evidence>
<dbReference type="Pfam" id="PF13968">
    <property type="entry name" value="DUF4220"/>
    <property type="match status" value="1"/>
</dbReference>
<accession>A0A921R5N8</accession>
<feature type="transmembrane region" description="Helical" evidence="1">
    <location>
        <begin position="6"/>
        <end position="28"/>
    </location>
</feature>
<evidence type="ECO:0000313" key="4">
    <source>
        <dbReference type="Proteomes" id="UP000807115"/>
    </source>
</evidence>
<keyword evidence="1" id="KW-0812">Transmembrane</keyword>
<comment type="caution">
    <text evidence="3">The sequence shown here is derived from an EMBL/GenBank/DDBJ whole genome shotgun (WGS) entry which is preliminary data.</text>
</comment>
<protein>
    <recommendedName>
        <fullName evidence="2">DUF4220 domain-containing protein</fullName>
    </recommendedName>
</protein>
<organism evidence="3 4">
    <name type="scientific">Sorghum bicolor</name>
    <name type="common">Sorghum</name>
    <name type="synonym">Sorghum vulgare</name>
    <dbReference type="NCBI Taxonomy" id="4558"/>
    <lineage>
        <taxon>Eukaryota</taxon>
        <taxon>Viridiplantae</taxon>
        <taxon>Streptophyta</taxon>
        <taxon>Embryophyta</taxon>
        <taxon>Tracheophyta</taxon>
        <taxon>Spermatophyta</taxon>
        <taxon>Magnoliopsida</taxon>
        <taxon>Liliopsida</taxon>
        <taxon>Poales</taxon>
        <taxon>Poaceae</taxon>
        <taxon>PACMAD clade</taxon>
        <taxon>Panicoideae</taxon>
        <taxon>Andropogonodae</taxon>
        <taxon>Andropogoneae</taxon>
        <taxon>Sorghinae</taxon>
        <taxon>Sorghum</taxon>
    </lineage>
</organism>
<keyword evidence="1" id="KW-1133">Transmembrane helix</keyword>
<feature type="transmembrane region" description="Helical" evidence="1">
    <location>
        <begin position="120"/>
        <end position="146"/>
    </location>
</feature>
<feature type="transmembrane region" description="Helical" evidence="1">
    <location>
        <begin position="401"/>
        <end position="422"/>
    </location>
</feature>
<evidence type="ECO:0000256" key="1">
    <source>
        <dbReference type="SAM" id="Phobius"/>
    </source>
</evidence>
<name>A0A921R5N8_SORBI</name>
<reference evidence="3" key="2">
    <citation type="submission" date="2020-10" db="EMBL/GenBank/DDBJ databases">
        <authorList>
            <person name="Cooper E.A."/>
            <person name="Brenton Z.W."/>
            <person name="Flinn B.S."/>
            <person name="Jenkins J."/>
            <person name="Shu S."/>
            <person name="Flowers D."/>
            <person name="Luo F."/>
            <person name="Wang Y."/>
            <person name="Xia P."/>
            <person name="Barry K."/>
            <person name="Daum C."/>
            <person name="Lipzen A."/>
            <person name="Yoshinaga Y."/>
            <person name="Schmutz J."/>
            <person name="Saski C."/>
            <person name="Vermerris W."/>
            <person name="Kresovich S."/>
        </authorList>
    </citation>
    <scope>NUCLEOTIDE SEQUENCE</scope>
</reference>
<dbReference type="InterPro" id="IPR025315">
    <property type="entry name" value="DUF4220"/>
</dbReference>
<dbReference type="AlphaFoldDB" id="A0A921R5N8"/>
<dbReference type="EMBL" id="CM027683">
    <property type="protein sequence ID" value="KAG0533046.1"/>
    <property type="molecule type" value="Genomic_DNA"/>
</dbReference>
<evidence type="ECO:0000313" key="3">
    <source>
        <dbReference type="EMBL" id="KAG0533046.1"/>
    </source>
</evidence>
<proteinExistence type="predicted"/>